<proteinExistence type="predicted"/>
<dbReference type="NCBIfam" id="TIGR01509">
    <property type="entry name" value="HAD-SF-IA-v3"/>
    <property type="match status" value="1"/>
</dbReference>
<organism evidence="1 2">
    <name type="scientific">Brevibacillus fortis</name>
    <dbReference type="NCBI Taxonomy" id="2126352"/>
    <lineage>
        <taxon>Bacteria</taxon>
        <taxon>Bacillati</taxon>
        <taxon>Bacillota</taxon>
        <taxon>Bacilli</taxon>
        <taxon>Bacillales</taxon>
        <taxon>Paenibacillaceae</taxon>
        <taxon>Brevibacillus</taxon>
    </lineage>
</organism>
<gene>
    <name evidence="1" type="ORF">C7R93_08915</name>
</gene>
<accession>A0A2P7VDD7</accession>
<protein>
    <submittedName>
        <fullName evidence="1">Haloacid dehalogenase</fullName>
    </submittedName>
</protein>
<dbReference type="GO" id="GO:0008967">
    <property type="term" value="F:phosphoglycolate phosphatase activity"/>
    <property type="evidence" value="ECO:0007669"/>
    <property type="project" value="TreeGrafter"/>
</dbReference>
<dbReference type="PANTHER" id="PTHR43434:SF1">
    <property type="entry name" value="PHOSPHOGLYCOLATE PHOSPHATASE"/>
    <property type="match status" value="1"/>
</dbReference>
<dbReference type="InterPro" id="IPR036412">
    <property type="entry name" value="HAD-like_sf"/>
</dbReference>
<name>A0A2P7VDD7_9BACL</name>
<dbReference type="InterPro" id="IPR023214">
    <property type="entry name" value="HAD_sf"/>
</dbReference>
<keyword evidence="2" id="KW-1185">Reference proteome</keyword>
<dbReference type="RefSeq" id="WP_106838493.1">
    <property type="nucleotide sequence ID" value="NZ_JBCNIW010000019.1"/>
</dbReference>
<dbReference type="InterPro" id="IPR050155">
    <property type="entry name" value="HAD-like_hydrolase_sf"/>
</dbReference>
<evidence type="ECO:0000313" key="2">
    <source>
        <dbReference type="Proteomes" id="UP000240419"/>
    </source>
</evidence>
<dbReference type="OrthoDB" id="9797743at2"/>
<dbReference type="PANTHER" id="PTHR43434">
    <property type="entry name" value="PHOSPHOGLYCOLATE PHOSPHATASE"/>
    <property type="match status" value="1"/>
</dbReference>
<sequence length="260" mass="28993">MPDLIVNNKRYTVKAILFDKDGTLLEFVRLWGYWSESVHRHFASQLPFPAQIAPLSELWGTVHDEDGHVCDYSINGPLAMGSTGDLLAILAWQGYRQGLSWGESIRLARESKEQAYQDMDQARPAYPIPGLIPFLEQCRDHGMFMGIVTADETEEAIKHMEWMGIRSYFPVIIGNDQVERGKPYPDMVVKACTQLGLKPREVAVIGDTSGDIRMGKSAGVTVTIGIVSKEDSTDRLHILEDAEAVISSYAQLKVEASRHA</sequence>
<evidence type="ECO:0000313" key="1">
    <source>
        <dbReference type="EMBL" id="PSJ97233.1"/>
    </source>
</evidence>
<dbReference type="InterPro" id="IPR006439">
    <property type="entry name" value="HAD-SF_hydro_IA"/>
</dbReference>
<dbReference type="GO" id="GO:0006281">
    <property type="term" value="P:DNA repair"/>
    <property type="evidence" value="ECO:0007669"/>
    <property type="project" value="TreeGrafter"/>
</dbReference>
<dbReference type="EMBL" id="PXZM01000012">
    <property type="protein sequence ID" value="PSJ97233.1"/>
    <property type="molecule type" value="Genomic_DNA"/>
</dbReference>
<dbReference type="SFLD" id="SFLDS00003">
    <property type="entry name" value="Haloacid_Dehalogenase"/>
    <property type="match status" value="1"/>
</dbReference>
<reference evidence="1 2" key="1">
    <citation type="submission" date="2018-03" db="EMBL/GenBank/DDBJ databases">
        <title>Brevisbacillus phylogenomics.</title>
        <authorList>
            <person name="Dunlap C."/>
        </authorList>
    </citation>
    <scope>NUCLEOTIDE SEQUENCE [LARGE SCALE GENOMIC DNA]</scope>
    <source>
        <strain evidence="1 2">NRRL NRS-1210</strain>
    </source>
</reference>
<dbReference type="AlphaFoldDB" id="A0A2P7VDD7"/>
<comment type="caution">
    <text evidence="1">The sequence shown here is derived from an EMBL/GenBank/DDBJ whole genome shotgun (WGS) entry which is preliminary data.</text>
</comment>
<dbReference type="SFLD" id="SFLDG01129">
    <property type="entry name" value="C1.5:_HAD__Beta-PGM__Phosphata"/>
    <property type="match status" value="1"/>
</dbReference>
<dbReference type="NCBIfam" id="TIGR01549">
    <property type="entry name" value="HAD-SF-IA-v1"/>
    <property type="match status" value="1"/>
</dbReference>
<dbReference type="Pfam" id="PF00702">
    <property type="entry name" value="Hydrolase"/>
    <property type="match status" value="1"/>
</dbReference>
<dbReference type="Gene3D" id="3.40.50.1000">
    <property type="entry name" value="HAD superfamily/HAD-like"/>
    <property type="match status" value="1"/>
</dbReference>
<dbReference type="SUPFAM" id="SSF56784">
    <property type="entry name" value="HAD-like"/>
    <property type="match status" value="1"/>
</dbReference>
<dbReference type="Proteomes" id="UP000240419">
    <property type="component" value="Unassembled WGS sequence"/>
</dbReference>